<name>A0A392QJF4_9FABA</name>
<dbReference type="Proteomes" id="UP000265520">
    <property type="component" value="Unassembled WGS sequence"/>
</dbReference>
<accession>A0A392QJF4</accession>
<evidence type="ECO:0000313" key="2">
    <source>
        <dbReference type="Proteomes" id="UP000265520"/>
    </source>
</evidence>
<keyword evidence="2" id="KW-1185">Reference proteome</keyword>
<comment type="caution">
    <text evidence="1">The sequence shown here is derived from an EMBL/GenBank/DDBJ whole genome shotgun (WGS) entry which is preliminary data.</text>
</comment>
<dbReference type="AlphaFoldDB" id="A0A392QJF4"/>
<reference evidence="1 2" key="1">
    <citation type="journal article" date="2018" name="Front. Plant Sci.">
        <title>Red Clover (Trifolium pratense) and Zigzag Clover (T. medium) - A Picture of Genomic Similarities and Differences.</title>
        <authorList>
            <person name="Dluhosova J."/>
            <person name="Istvanek J."/>
            <person name="Nedelnik J."/>
            <person name="Repkova J."/>
        </authorList>
    </citation>
    <scope>NUCLEOTIDE SEQUENCE [LARGE SCALE GENOMIC DNA]</scope>
    <source>
        <strain evidence="2">cv. 10/8</strain>
        <tissue evidence="1">Leaf</tissue>
    </source>
</reference>
<protein>
    <submittedName>
        <fullName evidence="1">Uncharacterized protein</fullName>
    </submittedName>
</protein>
<organism evidence="1 2">
    <name type="scientific">Trifolium medium</name>
    <dbReference type="NCBI Taxonomy" id="97028"/>
    <lineage>
        <taxon>Eukaryota</taxon>
        <taxon>Viridiplantae</taxon>
        <taxon>Streptophyta</taxon>
        <taxon>Embryophyta</taxon>
        <taxon>Tracheophyta</taxon>
        <taxon>Spermatophyta</taxon>
        <taxon>Magnoliopsida</taxon>
        <taxon>eudicotyledons</taxon>
        <taxon>Gunneridae</taxon>
        <taxon>Pentapetalae</taxon>
        <taxon>rosids</taxon>
        <taxon>fabids</taxon>
        <taxon>Fabales</taxon>
        <taxon>Fabaceae</taxon>
        <taxon>Papilionoideae</taxon>
        <taxon>50 kb inversion clade</taxon>
        <taxon>NPAAA clade</taxon>
        <taxon>Hologalegina</taxon>
        <taxon>IRL clade</taxon>
        <taxon>Trifolieae</taxon>
        <taxon>Trifolium</taxon>
    </lineage>
</organism>
<evidence type="ECO:0000313" key="1">
    <source>
        <dbReference type="EMBL" id="MCI24024.1"/>
    </source>
</evidence>
<feature type="non-terminal residue" evidence="1">
    <location>
        <position position="1"/>
    </location>
</feature>
<dbReference type="EMBL" id="LXQA010139172">
    <property type="protein sequence ID" value="MCI24024.1"/>
    <property type="molecule type" value="Genomic_DNA"/>
</dbReference>
<sequence>RLKDGRRMVTVAGRRCTAERRHIAGFEAAIWAGKYTVVRCGFVN</sequence>
<proteinExistence type="predicted"/>